<dbReference type="SUPFAM" id="SSF51735">
    <property type="entry name" value="NAD(P)-binding Rossmann-fold domains"/>
    <property type="match status" value="1"/>
</dbReference>
<dbReference type="InterPro" id="IPR016040">
    <property type="entry name" value="NAD(P)-bd_dom"/>
</dbReference>
<dbReference type="InterPro" id="IPR051604">
    <property type="entry name" value="Ergot_Alk_Oxidoreductase"/>
</dbReference>
<evidence type="ECO:0000259" key="1">
    <source>
        <dbReference type="Pfam" id="PF13460"/>
    </source>
</evidence>
<keyword evidence="3" id="KW-1185">Reference proteome</keyword>
<dbReference type="AlphaFoldDB" id="A0A7W9L8V3"/>
<dbReference type="Gene3D" id="3.40.50.720">
    <property type="entry name" value="NAD(P)-binding Rossmann-like Domain"/>
    <property type="match status" value="1"/>
</dbReference>
<sequence length="281" mass="29502">MTEILVTGATGNVGRQVVAGLVAAGGSVRALVRDARAARLPGGVEAVEGDLGVPGTLERALAGVETVFLVWPFLTADGASAVLEVIRSRARRVVYLSSSGVDDGAERQSDPINQLHADMEDLIERSGLRWTILRSNTIASNTRGWAAQIRATGVVRGPEIAATAVIDPRDVAEVAVRVLAGDGHDGATYVLTGPQVVGRAEQVRAIGEAVGRPLRFEKVPVEAAREQMLADGRPPALVEALLAGAEARPRSELVTSTVEEITGAPARTFARWAADHAGEFR</sequence>
<evidence type="ECO:0000313" key="3">
    <source>
        <dbReference type="Proteomes" id="UP000579153"/>
    </source>
</evidence>
<dbReference type="PANTHER" id="PTHR43162">
    <property type="match status" value="1"/>
</dbReference>
<dbReference type="EMBL" id="JACHMB010000001">
    <property type="protein sequence ID" value="MBB5774896.1"/>
    <property type="molecule type" value="Genomic_DNA"/>
</dbReference>
<evidence type="ECO:0000313" key="2">
    <source>
        <dbReference type="EMBL" id="MBB5774896.1"/>
    </source>
</evidence>
<organism evidence="2 3">
    <name type="scientific">Nonomuraea jabiensis</name>
    <dbReference type="NCBI Taxonomy" id="882448"/>
    <lineage>
        <taxon>Bacteria</taxon>
        <taxon>Bacillati</taxon>
        <taxon>Actinomycetota</taxon>
        <taxon>Actinomycetes</taxon>
        <taxon>Streptosporangiales</taxon>
        <taxon>Streptosporangiaceae</taxon>
        <taxon>Nonomuraea</taxon>
    </lineage>
</organism>
<dbReference type="InterPro" id="IPR036291">
    <property type="entry name" value="NAD(P)-bd_dom_sf"/>
</dbReference>
<reference evidence="2 3" key="1">
    <citation type="submission" date="2020-08" db="EMBL/GenBank/DDBJ databases">
        <title>Sequencing the genomes of 1000 actinobacteria strains.</title>
        <authorList>
            <person name="Klenk H.-P."/>
        </authorList>
    </citation>
    <scope>NUCLEOTIDE SEQUENCE [LARGE SCALE GENOMIC DNA]</scope>
    <source>
        <strain evidence="2 3">DSM 45507</strain>
    </source>
</reference>
<name>A0A7W9L8V3_9ACTN</name>
<feature type="domain" description="NAD(P)-binding" evidence="1">
    <location>
        <begin position="8"/>
        <end position="180"/>
    </location>
</feature>
<dbReference type="PANTHER" id="PTHR43162:SF1">
    <property type="entry name" value="PRESTALK A DIFFERENTIATION PROTEIN A"/>
    <property type="match status" value="1"/>
</dbReference>
<protein>
    <submittedName>
        <fullName evidence="2">Uncharacterized protein YbjT (DUF2867 family)</fullName>
    </submittedName>
</protein>
<comment type="caution">
    <text evidence="2">The sequence shown here is derived from an EMBL/GenBank/DDBJ whole genome shotgun (WGS) entry which is preliminary data.</text>
</comment>
<dbReference type="Gene3D" id="3.90.25.10">
    <property type="entry name" value="UDP-galactose 4-epimerase, domain 1"/>
    <property type="match status" value="1"/>
</dbReference>
<dbReference type="Pfam" id="PF13460">
    <property type="entry name" value="NAD_binding_10"/>
    <property type="match status" value="1"/>
</dbReference>
<accession>A0A7W9L8V3</accession>
<dbReference type="Proteomes" id="UP000579153">
    <property type="component" value="Unassembled WGS sequence"/>
</dbReference>
<gene>
    <name evidence="2" type="ORF">HD596_001652</name>
</gene>
<dbReference type="RefSeq" id="WP_185068682.1">
    <property type="nucleotide sequence ID" value="NZ_JACHMB010000001.1"/>
</dbReference>
<proteinExistence type="predicted"/>